<comment type="catalytic activity">
    <reaction evidence="1">
        <text>Random endo-hydrolysis of N-acetyl-beta-D-glucosaminide (1-&gt;4)-beta-linkages in chitin and chitodextrins.</text>
        <dbReference type="EC" id="3.2.1.14"/>
    </reaction>
</comment>
<dbReference type="InterPro" id="IPR050314">
    <property type="entry name" value="Glycosyl_Hydrlase_18"/>
</dbReference>
<evidence type="ECO:0000256" key="3">
    <source>
        <dbReference type="ARBA" id="ARBA00022801"/>
    </source>
</evidence>
<gene>
    <name evidence="10" type="ORF">HNQ51_002963</name>
</gene>
<comment type="caution">
    <text evidence="10">The sequence shown here is derived from an EMBL/GenBank/DDBJ whole genome shotgun (WGS) entry which is preliminary data.</text>
</comment>
<evidence type="ECO:0000256" key="6">
    <source>
        <dbReference type="RuleBase" id="RU000489"/>
    </source>
</evidence>
<dbReference type="SMART" id="SM00636">
    <property type="entry name" value="Glyco_18"/>
    <property type="match status" value="1"/>
</dbReference>
<dbReference type="PROSITE" id="PS01095">
    <property type="entry name" value="GH18_1"/>
    <property type="match status" value="1"/>
</dbReference>
<dbReference type="AlphaFoldDB" id="A0A840S9H2"/>
<proteinExistence type="inferred from homology"/>
<dbReference type="Gene3D" id="3.20.20.80">
    <property type="entry name" value="Glycosidases"/>
    <property type="match status" value="1"/>
</dbReference>
<reference evidence="10 11" key="1">
    <citation type="submission" date="2020-08" db="EMBL/GenBank/DDBJ databases">
        <title>Genomic Encyclopedia of Type Strains, Phase IV (KMG-IV): sequencing the most valuable type-strain genomes for metagenomic binning, comparative biology and taxonomic classification.</title>
        <authorList>
            <person name="Goeker M."/>
        </authorList>
    </citation>
    <scope>NUCLEOTIDE SEQUENCE [LARGE SCALE GENOMIC DNA]</scope>
    <source>
        <strain evidence="10 11">DSM 23958</strain>
    </source>
</reference>
<dbReference type="PANTHER" id="PTHR11177:SF317">
    <property type="entry name" value="CHITINASE 12-RELATED"/>
    <property type="match status" value="1"/>
</dbReference>
<dbReference type="GO" id="GO:0008843">
    <property type="term" value="F:endochitinase activity"/>
    <property type="evidence" value="ECO:0007669"/>
    <property type="project" value="UniProtKB-EC"/>
</dbReference>
<evidence type="ECO:0000256" key="4">
    <source>
        <dbReference type="ARBA" id="ARBA00023024"/>
    </source>
</evidence>
<evidence type="ECO:0000259" key="9">
    <source>
        <dbReference type="PROSITE" id="PS51910"/>
    </source>
</evidence>
<dbReference type="EC" id="3.2.1.14" evidence="2"/>
<dbReference type="PANTHER" id="PTHR11177">
    <property type="entry name" value="CHITINASE"/>
    <property type="match status" value="1"/>
</dbReference>
<dbReference type="Proteomes" id="UP000554837">
    <property type="component" value="Unassembled WGS sequence"/>
</dbReference>
<feature type="chain" id="PRO_5032574161" description="chitinase" evidence="8">
    <location>
        <begin position="24"/>
        <end position="391"/>
    </location>
</feature>
<evidence type="ECO:0000256" key="8">
    <source>
        <dbReference type="SAM" id="SignalP"/>
    </source>
</evidence>
<keyword evidence="5 6" id="KW-0326">Glycosidase</keyword>
<dbReference type="Gene3D" id="3.10.50.10">
    <property type="match status" value="1"/>
</dbReference>
<evidence type="ECO:0000256" key="7">
    <source>
        <dbReference type="RuleBase" id="RU004453"/>
    </source>
</evidence>
<dbReference type="EMBL" id="JACHHO010000005">
    <property type="protein sequence ID" value="MBB5205636.1"/>
    <property type="molecule type" value="Genomic_DNA"/>
</dbReference>
<dbReference type="PROSITE" id="PS51910">
    <property type="entry name" value="GH18_2"/>
    <property type="match status" value="1"/>
</dbReference>
<keyword evidence="4" id="KW-0119">Carbohydrate metabolism</keyword>
<dbReference type="InterPro" id="IPR011583">
    <property type="entry name" value="Chitinase_II/V-like_cat"/>
</dbReference>
<dbReference type="GO" id="GO:0006032">
    <property type="term" value="P:chitin catabolic process"/>
    <property type="evidence" value="ECO:0007669"/>
    <property type="project" value="UniProtKB-KW"/>
</dbReference>
<accession>A0A840S9H2</accession>
<protein>
    <recommendedName>
        <fullName evidence="2">chitinase</fullName>
        <ecNumber evidence="2">3.2.1.14</ecNumber>
    </recommendedName>
</protein>
<evidence type="ECO:0000256" key="1">
    <source>
        <dbReference type="ARBA" id="ARBA00000822"/>
    </source>
</evidence>
<evidence type="ECO:0000313" key="10">
    <source>
        <dbReference type="EMBL" id="MBB5205636.1"/>
    </source>
</evidence>
<evidence type="ECO:0000256" key="2">
    <source>
        <dbReference type="ARBA" id="ARBA00012729"/>
    </source>
</evidence>
<comment type="similarity">
    <text evidence="7">Belongs to the glycosyl hydrolase 18 family.</text>
</comment>
<dbReference type="GO" id="GO:0005975">
    <property type="term" value="P:carbohydrate metabolic process"/>
    <property type="evidence" value="ECO:0007669"/>
    <property type="project" value="InterPro"/>
</dbReference>
<dbReference type="InterPro" id="IPR017853">
    <property type="entry name" value="GH"/>
</dbReference>
<dbReference type="GO" id="GO:0008061">
    <property type="term" value="F:chitin binding"/>
    <property type="evidence" value="ECO:0007669"/>
    <property type="project" value="InterPro"/>
</dbReference>
<keyword evidence="8" id="KW-0732">Signal</keyword>
<dbReference type="InterPro" id="IPR001579">
    <property type="entry name" value="Glyco_hydro_18_chit_AS"/>
</dbReference>
<sequence>MKPLLLSVLSAALALNLALPARATAPAFERALYVSMEAGLAELERLPGGQVDTVLLAFLRLCGPRQLPKDSAACAQRPAHSLTQGAAERAFNQALLKRKQQEGPLQVLASVGGWGGSDGFFEMAASAANRAVFIESVRQFLLAHSAVDGIDLDWEHPGHNGAANGVQLGSPDDGANYLALLRELRSALDALGEQAGRRYRLSIAVNVTRPVLQRLDWPAMAPLLDRIFMMSYDYHGGWNPHTGHHAALRAGTPAQDDSLEESVRSLREAGVPAAKLMAGAAFYARAWQGVAQPQAGAQAQSAAIGLHPEGSPGWRELQRCCLSPASGFQRRHDHRRAADFLWHPGRRLWVSYESPATLRAKTQWARAQGLGGVFAWEWSQDDGQLLQALQP</sequence>
<keyword evidence="4" id="KW-0146">Chitin degradation</keyword>
<evidence type="ECO:0000256" key="5">
    <source>
        <dbReference type="ARBA" id="ARBA00023295"/>
    </source>
</evidence>
<keyword evidence="3 6" id="KW-0378">Hydrolase</keyword>
<dbReference type="SUPFAM" id="SSF51445">
    <property type="entry name" value="(Trans)glycosidases"/>
    <property type="match status" value="1"/>
</dbReference>
<feature type="domain" description="GH18" evidence="9">
    <location>
        <begin position="28"/>
        <end position="391"/>
    </location>
</feature>
<feature type="signal peptide" evidence="8">
    <location>
        <begin position="1"/>
        <end position="23"/>
    </location>
</feature>
<dbReference type="SUPFAM" id="SSF54556">
    <property type="entry name" value="Chitinase insertion domain"/>
    <property type="match status" value="1"/>
</dbReference>
<keyword evidence="11" id="KW-1185">Reference proteome</keyword>
<dbReference type="Pfam" id="PF00704">
    <property type="entry name" value="Glyco_hydro_18"/>
    <property type="match status" value="1"/>
</dbReference>
<dbReference type="CDD" id="cd06548">
    <property type="entry name" value="GH18_chitinase"/>
    <property type="match status" value="1"/>
</dbReference>
<dbReference type="RefSeq" id="WP_175423472.1">
    <property type="nucleotide sequence ID" value="NZ_CP040709.1"/>
</dbReference>
<keyword evidence="4" id="KW-0624">Polysaccharide degradation</keyword>
<evidence type="ECO:0000313" key="11">
    <source>
        <dbReference type="Proteomes" id="UP000554837"/>
    </source>
</evidence>
<dbReference type="InterPro" id="IPR001223">
    <property type="entry name" value="Glyco_hydro18_cat"/>
</dbReference>
<organism evidence="10 11">
    <name type="scientific">Inhella inkyongensis</name>
    <dbReference type="NCBI Taxonomy" id="392593"/>
    <lineage>
        <taxon>Bacteria</taxon>
        <taxon>Pseudomonadati</taxon>
        <taxon>Pseudomonadota</taxon>
        <taxon>Betaproteobacteria</taxon>
        <taxon>Burkholderiales</taxon>
        <taxon>Sphaerotilaceae</taxon>
        <taxon>Inhella</taxon>
    </lineage>
</organism>
<dbReference type="InterPro" id="IPR029070">
    <property type="entry name" value="Chitinase_insertion_sf"/>
</dbReference>
<name>A0A840S9H2_9BURK</name>